<dbReference type="EMBL" id="GEGO01001731">
    <property type="protein sequence ID" value="JAR93673.1"/>
    <property type="molecule type" value="Transcribed_RNA"/>
</dbReference>
<dbReference type="GO" id="GO:0006281">
    <property type="term" value="P:DNA repair"/>
    <property type="evidence" value="ECO:0007669"/>
    <property type="project" value="UniProtKB-ARBA"/>
</dbReference>
<proteinExistence type="predicted"/>
<dbReference type="Pfam" id="PF09588">
    <property type="entry name" value="YqaJ"/>
    <property type="match status" value="1"/>
</dbReference>
<dbReference type="SUPFAM" id="SSF52980">
    <property type="entry name" value="Restriction endonuclease-like"/>
    <property type="match status" value="1"/>
</dbReference>
<dbReference type="InterPro" id="IPR011335">
    <property type="entry name" value="Restrct_endonuc-II-like"/>
</dbReference>
<dbReference type="CDD" id="cd22343">
    <property type="entry name" value="PDDEXK_lambda_exonuclease-like"/>
    <property type="match status" value="1"/>
</dbReference>
<dbReference type="InterPro" id="IPR051703">
    <property type="entry name" value="NF-kappa-B_Signaling_Reg"/>
</dbReference>
<keyword evidence="2" id="KW-0255">Endonuclease</keyword>
<name>A0A147BSG0_IXORI</name>
<feature type="non-terminal residue" evidence="2">
    <location>
        <position position="1"/>
    </location>
</feature>
<dbReference type="AlphaFoldDB" id="A0A147BSG0"/>
<accession>A0A147BSG0</accession>
<feature type="domain" description="YqaJ viral recombinase" evidence="1">
    <location>
        <begin position="2"/>
        <end position="102"/>
    </location>
</feature>
<dbReference type="InterPro" id="IPR019080">
    <property type="entry name" value="YqaJ_viral_recombinase"/>
</dbReference>
<dbReference type="InterPro" id="IPR011604">
    <property type="entry name" value="PDDEXK-like_dom_sf"/>
</dbReference>
<protein>
    <submittedName>
        <fullName evidence="2">Putative phage-type endonuclease</fullName>
    </submittedName>
</protein>
<organism evidence="2">
    <name type="scientific">Ixodes ricinus</name>
    <name type="common">Common tick</name>
    <name type="synonym">Acarus ricinus</name>
    <dbReference type="NCBI Taxonomy" id="34613"/>
    <lineage>
        <taxon>Eukaryota</taxon>
        <taxon>Metazoa</taxon>
        <taxon>Ecdysozoa</taxon>
        <taxon>Arthropoda</taxon>
        <taxon>Chelicerata</taxon>
        <taxon>Arachnida</taxon>
        <taxon>Acari</taxon>
        <taxon>Parasitiformes</taxon>
        <taxon>Ixodida</taxon>
        <taxon>Ixodoidea</taxon>
        <taxon>Ixodidae</taxon>
        <taxon>Ixodinae</taxon>
        <taxon>Ixodes</taxon>
    </lineage>
</organism>
<evidence type="ECO:0000313" key="2">
    <source>
        <dbReference type="EMBL" id="JAR93673.1"/>
    </source>
</evidence>
<sequence>TNDMKRGLLLEPEARSLFQEKNASHADLDVKESGLFLSQSHPFLGASPDGIVSCSCCEKRLIEIKCPRSSATFSKSELHDGHLKPTSKHYAQVQMQMGVTGRKLCILFVYCSNEDYLQVSVPFDEKYFHELVERCTFFYDTYFLPSFRY</sequence>
<dbReference type="PANTHER" id="PTHR46609">
    <property type="entry name" value="EXONUCLEASE, PHAGE-TYPE/RECB, C-TERMINAL DOMAIN-CONTAINING PROTEIN"/>
    <property type="match status" value="1"/>
</dbReference>
<reference evidence="2" key="1">
    <citation type="journal article" date="2018" name="PLoS Negl. Trop. Dis.">
        <title>Sialome diversity of ticks revealed by RNAseq of single tick salivary glands.</title>
        <authorList>
            <person name="Perner J."/>
            <person name="Kropackova S."/>
            <person name="Kopacek P."/>
            <person name="Ribeiro J.M."/>
        </authorList>
    </citation>
    <scope>NUCLEOTIDE SEQUENCE</scope>
    <source>
        <strain evidence="2">Siblings of single egg batch collected in Ceske Budejovice</strain>
        <tissue evidence="2">Salivary glands</tissue>
    </source>
</reference>
<evidence type="ECO:0000259" key="1">
    <source>
        <dbReference type="Pfam" id="PF09588"/>
    </source>
</evidence>
<dbReference type="Gene3D" id="3.90.320.10">
    <property type="match status" value="1"/>
</dbReference>
<keyword evidence="2" id="KW-0540">Nuclease</keyword>
<dbReference type="PANTHER" id="PTHR46609:SF8">
    <property type="entry name" value="YQAJ VIRAL RECOMBINASE DOMAIN-CONTAINING PROTEIN"/>
    <property type="match status" value="1"/>
</dbReference>
<keyword evidence="2" id="KW-0378">Hydrolase</keyword>
<dbReference type="GO" id="GO:0004519">
    <property type="term" value="F:endonuclease activity"/>
    <property type="evidence" value="ECO:0007669"/>
    <property type="project" value="UniProtKB-KW"/>
</dbReference>